<protein>
    <recommendedName>
        <fullName evidence="1">Stage 0 sporulation protein A homolog</fullName>
    </recommendedName>
</protein>
<dbReference type="GO" id="GO:0000160">
    <property type="term" value="P:phosphorelay signal transduction system"/>
    <property type="evidence" value="ECO:0007669"/>
    <property type="project" value="InterPro"/>
</dbReference>
<evidence type="ECO:0000256" key="4">
    <source>
        <dbReference type="ARBA" id="ARBA00024867"/>
    </source>
</evidence>
<dbReference type="SMART" id="SM00448">
    <property type="entry name" value="REC"/>
    <property type="match status" value="1"/>
</dbReference>
<evidence type="ECO:0000259" key="7">
    <source>
        <dbReference type="PROSITE" id="PS50110"/>
    </source>
</evidence>
<evidence type="ECO:0000256" key="1">
    <source>
        <dbReference type="ARBA" id="ARBA00018672"/>
    </source>
</evidence>
<feature type="modified residue" description="4-aspartylphosphate" evidence="5">
    <location>
        <position position="56"/>
    </location>
</feature>
<dbReference type="InterPro" id="IPR011006">
    <property type="entry name" value="CheY-like_superfamily"/>
</dbReference>
<sequence length="484" mass="55751">MRNILIVEDEVYARQSVKKQIQECSPNRNFQVFEAENGRKGLEIFRQEDIGLVFTDIRMPVMDGLELLREIKALRPECRVVMISAYADFEYAKMAMKLGAEEYLLKPISETELRQCLSLKSYEQHRETDTGEDMVTRFILSHTFSSAAPGENLLASRMFRKVFGSYQVMVLYFPEGQAPGRESMIRLIQNCGKDEIFTGFRLLNVANNRYMLVLHSDGDTTFLVKRLMARLRDQGCVVYAGLSEKQEAVGHLADSYQQGVTALESKIFTREHLILYQDICEIRTDSFFMGDPQKDRLALALNKGDWKAAGKVLQEEFAQMKGNPSINSWSLEFFLTQLTLIYQQALERKDTGDSLRRIMFRYELVQFSSLDQMEQELTDDAQKLCRLPAKEAAGQSGDVVERMKEYARRHYAGDFTVKQLAEEVFFMNPAYLSHLFAEKTGESWSSYVKKIRMEKAAKLMEEKDFSITEIASMTGYNDVSLFIR</sequence>
<dbReference type="PROSITE" id="PS50110">
    <property type="entry name" value="RESPONSE_REGULATORY"/>
    <property type="match status" value="1"/>
</dbReference>
<feature type="domain" description="HTH araC/xylS-type" evidence="6">
    <location>
        <begin position="401"/>
        <end position="484"/>
    </location>
</feature>
<dbReference type="AlphaFoldDB" id="A0A9D1NUG3"/>
<dbReference type="InterPro" id="IPR001789">
    <property type="entry name" value="Sig_transdc_resp-reg_receiver"/>
</dbReference>
<evidence type="ECO:0000313" key="9">
    <source>
        <dbReference type="Proteomes" id="UP000886723"/>
    </source>
</evidence>
<dbReference type="SMART" id="SM00342">
    <property type="entry name" value="HTH_ARAC"/>
    <property type="match status" value="1"/>
</dbReference>
<name>A0A9D1NUG3_9FIRM</name>
<dbReference type="EMBL" id="DVON01000171">
    <property type="protein sequence ID" value="HIV13050.1"/>
    <property type="molecule type" value="Genomic_DNA"/>
</dbReference>
<dbReference type="InterPro" id="IPR018060">
    <property type="entry name" value="HTH_AraC"/>
</dbReference>
<dbReference type="Gene3D" id="3.40.50.2300">
    <property type="match status" value="1"/>
</dbReference>
<reference evidence="8" key="2">
    <citation type="journal article" date="2021" name="PeerJ">
        <title>Extensive microbial diversity within the chicken gut microbiome revealed by metagenomics and culture.</title>
        <authorList>
            <person name="Gilroy R."/>
            <person name="Ravi A."/>
            <person name="Getino M."/>
            <person name="Pursley I."/>
            <person name="Horton D.L."/>
            <person name="Alikhan N.F."/>
            <person name="Baker D."/>
            <person name="Gharbi K."/>
            <person name="Hall N."/>
            <person name="Watson M."/>
            <person name="Adriaenssens E.M."/>
            <person name="Foster-Nyarko E."/>
            <person name="Jarju S."/>
            <person name="Secka A."/>
            <person name="Antonio M."/>
            <person name="Oren A."/>
            <person name="Chaudhuri R.R."/>
            <person name="La Ragione R."/>
            <person name="Hildebrand F."/>
            <person name="Pallen M.J."/>
        </authorList>
    </citation>
    <scope>NUCLEOTIDE SEQUENCE</scope>
    <source>
        <strain evidence="8">ChiBcec2-4451</strain>
    </source>
</reference>
<dbReference type="GO" id="GO:0043565">
    <property type="term" value="F:sequence-specific DNA binding"/>
    <property type="evidence" value="ECO:0007669"/>
    <property type="project" value="InterPro"/>
</dbReference>
<dbReference type="SUPFAM" id="SSF52172">
    <property type="entry name" value="CheY-like"/>
    <property type="match status" value="1"/>
</dbReference>
<evidence type="ECO:0000259" key="6">
    <source>
        <dbReference type="PROSITE" id="PS01124"/>
    </source>
</evidence>
<evidence type="ECO:0000256" key="5">
    <source>
        <dbReference type="PROSITE-ProRule" id="PRU00169"/>
    </source>
</evidence>
<dbReference type="PANTHER" id="PTHR43228">
    <property type="entry name" value="TWO-COMPONENT RESPONSE REGULATOR"/>
    <property type="match status" value="1"/>
</dbReference>
<dbReference type="CDD" id="cd17536">
    <property type="entry name" value="REC_YesN-like"/>
    <property type="match status" value="1"/>
</dbReference>
<gene>
    <name evidence="8" type="ORF">IAA63_07925</name>
</gene>
<keyword evidence="5" id="KW-0597">Phosphoprotein</keyword>
<reference evidence="8" key="1">
    <citation type="submission" date="2020-10" db="EMBL/GenBank/DDBJ databases">
        <authorList>
            <person name="Gilroy R."/>
        </authorList>
    </citation>
    <scope>NUCLEOTIDE SEQUENCE</scope>
    <source>
        <strain evidence="8">ChiBcec2-4451</strain>
    </source>
</reference>
<dbReference type="PANTHER" id="PTHR43228:SF1">
    <property type="entry name" value="TWO-COMPONENT RESPONSE REGULATOR ARR22"/>
    <property type="match status" value="1"/>
</dbReference>
<dbReference type="InterPro" id="IPR009057">
    <property type="entry name" value="Homeodomain-like_sf"/>
</dbReference>
<organism evidence="8 9">
    <name type="scientific">Candidatus Pullilachnospira stercoravium</name>
    <dbReference type="NCBI Taxonomy" id="2840913"/>
    <lineage>
        <taxon>Bacteria</taxon>
        <taxon>Bacillati</taxon>
        <taxon>Bacillota</taxon>
        <taxon>Clostridia</taxon>
        <taxon>Lachnospirales</taxon>
        <taxon>Lachnospiraceae</taxon>
        <taxon>Lachnospiraceae incertae sedis</taxon>
        <taxon>Candidatus Pullilachnospira</taxon>
    </lineage>
</organism>
<evidence type="ECO:0000313" key="8">
    <source>
        <dbReference type="EMBL" id="HIV13050.1"/>
    </source>
</evidence>
<feature type="domain" description="Response regulatory" evidence="7">
    <location>
        <begin position="3"/>
        <end position="121"/>
    </location>
</feature>
<dbReference type="SUPFAM" id="SSF46689">
    <property type="entry name" value="Homeodomain-like"/>
    <property type="match status" value="1"/>
</dbReference>
<comment type="function">
    <text evidence="4">May play the central regulatory role in sporulation. It may be an element of the effector pathway responsible for the activation of sporulation genes in response to nutritional stress. Spo0A may act in concert with spo0H (a sigma factor) to control the expression of some genes that are critical to the sporulation process.</text>
</comment>
<comment type="caution">
    <text evidence="8">The sequence shown here is derived from an EMBL/GenBank/DDBJ whole genome shotgun (WGS) entry which is preliminary data.</text>
</comment>
<proteinExistence type="predicted"/>
<dbReference type="GO" id="GO:0003700">
    <property type="term" value="F:DNA-binding transcription factor activity"/>
    <property type="evidence" value="ECO:0007669"/>
    <property type="project" value="InterPro"/>
</dbReference>
<dbReference type="InterPro" id="IPR052048">
    <property type="entry name" value="ST_Response_Regulator"/>
</dbReference>
<dbReference type="Pfam" id="PF12833">
    <property type="entry name" value="HTH_18"/>
    <property type="match status" value="1"/>
</dbReference>
<keyword evidence="2" id="KW-0805">Transcription regulation</keyword>
<evidence type="ECO:0000256" key="2">
    <source>
        <dbReference type="ARBA" id="ARBA00023015"/>
    </source>
</evidence>
<keyword evidence="3" id="KW-0804">Transcription</keyword>
<feature type="non-terminal residue" evidence="8">
    <location>
        <position position="484"/>
    </location>
</feature>
<dbReference type="PROSITE" id="PS01124">
    <property type="entry name" value="HTH_ARAC_FAMILY_2"/>
    <property type="match status" value="1"/>
</dbReference>
<dbReference type="Gene3D" id="1.10.10.60">
    <property type="entry name" value="Homeodomain-like"/>
    <property type="match status" value="2"/>
</dbReference>
<accession>A0A9D1NUG3</accession>
<evidence type="ECO:0000256" key="3">
    <source>
        <dbReference type="ARBA" id="ARBA00023163"/>
    </source>
</evidence>
<dbReference type="Pfam" id="PF00072">
    <property type="entry name" value="Response_reg"/>
    <property type="match status" value="1"/>
</dbReference>
<dbReference type="Proteomes" id="UP000886723">
    <property type="component" value="Unassembled WGS sequence"/>
</dbReference>